<dbReference type="CDD" id="cd17624">
    <property type="entry name" value="REC_OmpR_PmrA-like"/>
    <property type="match status" value="1"/>
</dbReference>
<feature type="DNA-binding region" description="OmpR/PhoB-type" evidence="7">
    <location>
        <begin position="125"/>
        <end position="221"/>
    </location>
</feature>
<accession>A0A1C2DN78</accession>
<dbReference type="GO" id="GO:0005829">
    <property type="term" value="C:cytosol"/>
    <property type="evidence" value="ECO:0007669"/>
    <property type="project" value="TreeGrafter"/>
</dbReference>
<evidence type="ECO:0000256" key="5">
    <source>
        <dbReference type="ARBA" id="ARBA00023163"/>
    </source>
</evidence>
<gene>
    <name evidence="10" type="ORF">QV13_15335</name>
</gene>
<dbReference type="InterPro" id="IPR039420">
    <property type="entry name" value="WalR-like"/>
</dbReference>
<dbReference type="GO" id="GO:0000156">
    <property type="term" value="F:phosphorelay response regulator activity"/>
    <property type="evidence" value="ECO:0007669"/>
    <property type="project" value="TreeGrafter"/>
</dbReference>
<dbReference type="Proteomes" id="UP000094412">
    <property type="component" value="Unassembled WGS sequence"/>
</dbReference>
<evidence type="ECO:0000256" key="1">
    <source>
        <dbReference type="ARBA" id="ARBA00022553"/>
    </source>
</evidence>
<dbReference type="SMART" id="SM00448">
    <property type="entry name" value="REC"/>
    <property type="match status" value="1"/>
</dbReference>
<dbReference type="SMART" id="SM00862">
    <property type="entry name" value="Trans_reg_C"/>
    <property type="match status" value="1"/>
</dbReference>
<dbReference type="PANTHER" id="PTHR48111:SF67">
    <property type="entry name" value="TRANSCRIPTIONAL REGULATORY PROTEIN TCTD"/>
    <property type="match status" value="1"/>
</dbReference>
<evidence type="ECO:0000256" key="7">
    <source>
        <dbReference type="PROSITE-ProRule" id="PRU01091"/>
    </source>
</evidence>
<dbReference type="InterPro" id="IPR011006">
    <property type="entry name" value="CheY-like_superfamily"/>
</dbReference>
<reference evidence="10 11" key="1">
    <citation type="submission" date="2016-08" db="EMBL/GenBank/DDBJ databases">
        <title>Whole genome sequence of Mesorhizobium sp. strain UASWS1009 isolated from industrial sewage.</title>
        <authorList>
            <person name="Crovadore J."/>
            <person name="Calmin G."/>
            <person name="Chablais R."/>
            <person name="Cochard B."/>
            <person name="Lefort F."/>
        </authorList>
    </citation>
    <scope>NUCLEOTIDE SEQUENCE [LARGE SCALE GENOMIC DNA]</scope>
    <source>
        <strain evidence="10 11">UASWS1009</strain>
    </source>
</reference>
<feature type="modified residue" description="4-aspartylphosphate" evidence="6">
    <location>
        <position position="52"/>
    </location>
</feature>
<dbReference type="STRING" id="1566387.QV13_15335"/>
<dbReference type="Gene3D" id="6.10.250.690">
    <property type="match status" value="1"/>
</dbReference>
<dbReference type="PANTHER" id="PTHR48111">
    <property type="entry name" value="REGULATOR OF RPOS"/>
    <property type="match status" value="1"/>
</dbReference>
<keyword evidence="3" id="KW-0805">Transcription regulation</keyword>
<proteinExistence type="predicted"/>
<dbReference type="EMBL" id="MDEO01000033">
    <property type="protein sequence ID" value="OCX16221.1"/>
    <property type="molecule type" value="Genomic_DNA"/>
</dbReference>
<dbReference type="Pfam" id="PF00486">
    <property type="entry name" value="Trans_reg_C"/>
    <property type="match status" value="1"/>
</dbReference>
<evidence type="ECO:0000259" key="8">
    <source>
        <dbReference type="PROSITE" id="PS50110"/>
    </source>
</evidence>
<dbReference type="OrthoDB" id="9802426at2"/>
<keyword evidence="2" id="KW-0902">Two-component regulatory system</keyword>
<keyword evidence="5" id="KW-0804">Transcription</keyword>
<dbReference type="Gene3D" id="1.10.10.10">
    <property type="entry name" value="Winged helix-like DNA-binding domain superfamily/Winged helix DNA-binding domain"/>
    <property type="match status" value="1"/>
</dbReference>
<comment type="caution">
    <text evidence="10">The sequence shown here is derived from an EMBL/GenBank/DDBJ whole genome shotgun (WGS) entry which is preliminary data.</text>
</comment>
<dbReference type="SUPFAM" id="SSF52172">
    <property type="entry name" value="CheY-like"/>
    <property type="match status" value="1"/>
</dbReference>
<dbReference type="Pfam" id="PF00072">
    <property type="entry name" value="Response_reg"/>
    <property type="match status" value="1"/>
</dbReference>
<dbReference type="GO" id="GO:0006355">
    <property type="term" value="P:regulation of DNA-templated transcription"/>
    <property type="evidence" value="ECO:0007669"/>
    <property type="project" value="InterPro"/>
</dbReference>
<evidence type="ECO:0000256" key="4">
    <source>
        <dbReference type="ARBA" id="ARBA00023125"/>
    </source>
</evidence>
<name>A0A1C2DN78_9HYPH</name>
<sequence length="225" mass="24919">MRILLAEDDRDLSQWITRLLRREHYVIDCVHRGDDADAALAACQDYALVILDLALPHLDGIEVLKRLRGRGNTTPVIILTANDAVSSRIRGLDSGADDYLVKPFEVGEFEARIRAQLRRGRGNFEPAIKLGQLSFDTRGRAFSLGDQPLHLTGREHAVLETLMLRAGRPVLKDALTENVFGFNEESNANAIEICVHRVRRKLEGSDVGIVTLRGLGYVLRVSGGG</sequence>
<dbReference type="CDD" id="cd00383">
    <property type="entry name" value="trans_reg_C"/>
    <property type="match status" value="1"/>
</dbReference>
<keyword evidence="11" id="KW-1185">Reference proteome</keyword>
<dbReference type="RefSeq" id="WP_024926314.1">
    <property type="nucleotide sequence ID" value="NZ_MDEO01000033.1"/>
</dbReference>
<evidence type="ECO:0000313" key="10">
    <source>
        <dbReference type="EMBL" id="OCX16221.1"/>
    </source>
</evidence>
<dbReference type="PROSITE" id="PS51755">
    <property type="entry name" value="OMPR_PHOB"/>
    <property type="match status" value="1"/>
</dbReference>
<dbReference type="AlphaFoldDB" id="A0A1C2DN78"/>
<protein>
    <submittedName>
        <fullName evidence="10">DNA-binding response regulator</fullName>
    </submittedName>
</protein>
<dbReference type="PROSITE" id="PS50110">
    <property type="entry name" value="RESPONSE_REGULATORY"/>
    <property type="match status" value="1"/>
</dbReference>
<keyword evidence="4 7" id="KW-0238">DNA-binding</keyword>
<dbReference type="InterPro" id="IPR001789">
    <property type="entry name" value="Sig_transdc_resp-reg_receiver"/>
</dbReference>
<keyword evidence="1 6" id="KW-0597">Phosphoprotein</keyword>
<feature type="domain" description="Response regulatory" evidence="8">
    <location>
        <begin position="2"/>
        <end position="117"/>
    </location>
</feature>
<organism evidence="10 11">
    <name type="scientific">Mesorhizobium hungaricum</name>
    <dbReference type="NCBI Taxonomy" id="1566387"/>
    <lineage>
        <taxon>Bacteria</taxon>
        <taxon>Pseudomonadati</taxon>
        <taxon>Pseudomonadota</taxon>
        <taxon>Alphaproteobacteria</taxon>
        <taxon>Hyphomicrobiales</taxon>
        <taxon>Phyllobacteriaceae</taxon>
        <taxon>Mesorhizobium</taxon>
    </lineage>
</organism>
<evidence type="ECO:0000256" key="6">
    <source>
        <dbReference type="PROSITE-ProRule" id="PRU00169"/>
    </source>
</evidence>
<dbReference type="FunFam" id="3.40.50.2300:FF:000002">
    <property type="entry name" value="DNA-binding response regulator PhoP"/>
    <property type="match status" value="1"/>
</dbReference>
<evidence type="ECO:0000256" key="3">
    <source>
        <dbReference type="ARBA" id="ARBA00023015"/>
    </source>
</evidence>
<evidence type="ECO:0000313" key="11">
    <source>
        <dbReference type="Proteomes" id="UP000094412"/>
    </source>
</evidence>
<dbReference type="InterPro" id="IPR036388">
    <property type="entry name" value="WH-like_DNA-bd_sf"/>
</dbReference>
<dbReference type="InterPro" id="IPR001867">
    <property type="entry name" value="OmpR/PhoB-type_DNA-bd"/>
</dbReference>
<dbReference type="GO" id="GO:0000976">
    <property type="term" value="F:transcription cis-regulatory region binding"/>
    <property type="evidence" value="ECO:0007669"/>
    <property type="project" value="TreeGrafter"/>
</dbReference>
<dbReference type="Gene3D" id="3.40.50.2300">
    <property type="match status" value="1"/>
</dbReference>
<dbReference type="GO" id="GO:0032993">
    <property type="term" value="C:protein-DNA complex"/>
    <property type="evidence" value="ECO:0007669"/>
    <property type="project" value="TreeGrafter"/>
</dbReference>
<feature type="domain" description="OmpR/PhoB-type" evidence="9">
    <location>
        <begin position="125"/>
        <end position="221"/>
    </location>
</feature>
<evidence type="ECO:0000259" key="9">
    <source>
        <dbReference type="PROSITE" id="PS51755"/>
    </source>
</evidence>
<evidence type="ECO:0000256" key="2">
    <source>
        <dbReference type="ARBA" id="ARBA00023012"/>
    </source>
</evidence>